<dbReference type="AlphaFoldDB" id="A0A9N9DKL9"/>
<sequence>MGLTPLSTSCFESGTSYLTQSNGFPVKAVAATPILRPSQNNWG</sequence>
<accession>A0A9N9DKL9</accession>
<comment type="caution">
    <text evidence="1">The sequence shown here is derived from an EMBL/GenBank/DDBJ whole genome shotgun (WGS) entry which is preliminary data.</text>
</comment>
<proteinExistence type="predicted"/>
<evidence type="ECO:0000313" key="1">
    <source>
        <dbReference type="EMBL" id="CAG8641856.1"/>
    </source>
</evidence>
<dbReference type="Proteomes" id="UP000789572">
    <property type="component" value="Unassembled WGS sequence"/>
</dbReference>
<dbReference type="EMBL" id="CAJVPJ010003575">
    <property type="protein sequence ID" value="CAG8641856.1"/>
    <property type="molecule type" value="Genomic_DNA"/>
</dbReference>
<protein>
    <submittedName>
        <fullName evidence="1">10210_t:CDS:1</fullName>
    </submittedName>
</protein>
<evidence type="ECO:0000313" key="2">
    <source>
        <dbReference type="Proteomes" id="UP000789572"/>
    </source>
</evidence>
<organism evidence="1 2">
    <name type="scientific">Paraglomus occultum</name>
    <dbReference type="NCBI Taxonomy" id="144539"/>
    <lineage>
        <taxon>Eukaryota</taxon>
        <taxon>Fungi</taxon>
        <taxon>Fungi incertae sedis</taxon>
        <taxon>Mucoromycota</taxon>
        <taxon>Glomeromycotina</taxon>
        <taxon>Glomeromycetes</taxon>
        <taxon>Paraglomerales</taxon>
        <taxon>Paraglomeraceae</taxon>
        <taxon>Paraglomus</taxon>
    </lineage>
</organism>
<keyword evidence="2" id="KW-1185">Reference proteome</keyword>
<name>A0A9N9DKL9_9GLOM</name>
<gene>
    <name evidence="1" type="ORF">POCULU_LOCUS9462</name>
</gene>
<feature type="non-terminal residue" evidence="1">
    <location>
        <position position="43"/>
    </location>
</feature>
<reference evidence="1" key="1">
    <citation type="submission" date="2021-06" db="EMBL/GenBank/DDBJ databases">
        <authorList>
            <person name="Kallberg Y."/>
            <person name="Tangrot J."/>
            <person name="Rosling A."/>
        </authorList>
    </citation>
    <scope>NUCLEOTIDE SEQUENCE</scope>
    <source>
        <strain evidence="1">IA702</strain>
    </source>
</reference>